<evidence type="ECO:0000313" key="2">
    <source>
        <dbReference type="EMBL" id="GAA5164773.1"/>
    </source>
</evidence>
<gene>
    <name evidence="2" type="ORF">GCM10023321_53840</name>
</gene>
<protein>
    <recommendedName>
        <fullName evidence="1">EthD domain-containing protein</fullName>
    </recommendedName>
</protein>
<dbReference type="Gene3D" id="3.30.70.100">
    <property type="match status" value="1"/>
</dbReference>
<proteinExistence type="predicted"/>
<dbReference type="RefSeq" id="WP_185062472.1">
    <property type="nucleotide sequence ID" value="NZ_BAABJP010000030.1"/>
</dbReference>
<keyword evidence="3" id="KW-1185">Reference proteome</keyword>
<dbReference type="InterPro" id="IPR009799">
    <property type="entry name" value="EthD_dom"/>
</dbReference>
<reference evidence="3" key="1">
    <citation type="journal article" date="2019" name="Int. J. Syst. Evol. Microbiol.">
        <title>The Global Catalogue of Microorganisms (GCM) 10K type strain sequencing project: providing services to taxonomists for standard genome sequencing and annotation.</title>
        <authorList>
            <consortium name="The Broad Institute Genomics Platform"/>
            <consortium name="The Broad Institute Genome Sequencing Center for Infectious Disease"/>
            <person name="Wu L."/>
            <person name="Ma J."/>
        </authorList>
    </citation>
    <scope>NUCLEOTIDE SEQUENCE [LARGE SCALE GENOMIC DNA]</scope>
    <source>
        <strain evidence="3">JCM 18303</strain>
    </source>
</reference>
<sequence>MFTVFGYLNKRDDVSTQDFIDHYENRHVPLILSLAPAPPTYKRHYLKHADELNFQPASLDFDAITELGFPDRTAFLAWITAVTTGDAGERVAKDEARFLDRSRTRSCVIEDRVTSG</sequence>
<name>A0ABP9QNH1_9PSEU</name>
<comment type="caution">
    <text evidence="2">The sequence shown here is derived from an EMBL/GenBank/DDBJ whole genome shotgun (WGS) entry which is preliminary data.</text>
</comment>
<dbReference type="Pfam" id="PF07110">
    <property type="entry name" value="EthD"/>
    <property type="match status" value="1"/>
</dbReference>
<evidence type="ECO:0000259" key="1">
    <source>
        <dbReference type="Pfam" id="PF07110"/>
    </source>
</evidence>
<dbReference type="EMBL" id="BAABJP010000030">
    <property type="protein sequence ID" value="GAA5164773.1"/>
    <property type="molecule type" value="Genomic_DNA"/>
</dbReference>
<accession>A0ABP9QNH1</accession>
<feature type="domain" description="EthD" evidence="1">
    <location>
        <begin position="12"/>
        <end position="102"/>
    </location>
</feature>
<organism evidence="2 3">
    <name type="scientific">Pseudonocardia eucalypti</name>
    <dbReference type="NCBI Taxonomy" id="648755"/>
    <lineage>
        <taxon>Bacteria</taxon>
        <taxon>Bacillati</taxon>
        <taxon>Actinomycetota</taxon>
        <taxon>Actinomycetes</taxon>
        <taxon>Pseudonocardiales</taxon>
        <taxon>Pseudonocardiaceae</taxon>
        <taxon>Pseudonocardia</taxon>
    </lineage>
</organism>
<evidence type="ECO:0000313" key="3">
    <source>
        <dbReference type="Proteomes" id="UP001428817"/>
    </source>
</evidence>
<dbReference type="SUPFAM" id="SSF54909">
    <property type="entry name" value="Dimeric alpha+beta barrel"/>
    <property type="match status" value="1"/>
</dbReference>
<dbReference type="Proteomes" id="UP001428817">
    <property type="component" value="Unassembled WGS sequence"/>
</dbReference>
<dbReference type="InterPro" id="IPR011008">
    <property type="entry name" value="Dimeric_a/b-barrel"/>
</dbReference>